<dbReference type="HOGENOM" id="CLU_2068980_0_0_9"/>
<sequence length="118" mass="14057">MSSSDLIRISETKIDAIIDGDKIVNNKEIINNFFKNIVYKRKDKITLLVYKNDGEINFYTVEYNGKKIIFTIIKREKGKNLKITYVGDRVIKETTKEYVYYKLYRGIEFIEHIVTYKQ</sequence>
<dbReference type="PATRIC" id="fig|1216932.3.peg.3279"/>
<dbReference type="Proteomes" id="UP000019426">
    <property type="component" value="Chromosome M2/40_rep2"/>
</dbReference>
<dbReference type="RefSeq" id="WP_044040597.1">
    <property type="nucleotide sequence ID" value="NZ_HG917869.1"/>
</dbReference>
<name>W6S7P6_9CLOT</name>
<evidence type="ECO:0000313" key="1">
    <source>
        <dbReference type="EMBL" id="CDM70422.1"/>
    </source>
</evidence>
<gene>
    <name evidence="1" type="ORF">CM240_3305</name>
</gene>
<evidence type="ECO:0000313" key="2">
    <source>
        <dbReference type="Proteomes" id="UP000019426"/>
    </source>
</evidence>
<dbReference type="EMBL" id="HG917869">
    <property type="protein sequence ID" value="CDM70422.1"/>
    <property type="molecule type" value="Genomic_DNA"/>
</dbReference>
<dbReference type="AlphaFoldDB" id="W6S7P6"/>
<reference evidence="1 2" key="1">
    <citation type="submission" date="2013-11" db="EMBL/GenBank/DDBJ databases">
        <title>Complete genome sequence of Clostridum sp. M2/40.</title>
        <authorList>
            <person name="Wibberg D."/>
            <person name="Puehler A."/>
            <person name="Schlueter A."/>
        </authorList>
    </citation>
    <scope>NUCLEOTIDE SEQUENCE [LARGE SCALE GENOMIC DNA]</scope>
    <source>
        <strain evidence="2">M2/40</strain>
    </source>
</reference>
<proteinExistence type="predicted"/>
<dbReference type="KEGG" id="clt:CM240_3305"/>
<dbReference type="eggNOG" id="ENOG50324BC">
    <property type="taxonomic scope" value="Bacteria"/>
</dbReference>
<accession>W6S7P6</accession>
<keyword evidence="2" id="KW-1185">Reference proteome</keyword>
<protein>
    <submittedName>
        <fullName evidence="1">Uncharacterized protein</fullName>
    </submittedName>
</protein>
<organism evidence="1 2">
    <name type="scientific">Clostridium bornimense</name>
    <dbReference type="NCBI Taxonomy" id="1216932"/>
    <lineage>
        <taxon>Bacteria</taxon>
        <taxon>Bacillati</taxon>
        <taxon>Bacillota</taxon>
        <taxon>Clostridia</taxon>
        <taxon>Eubacteriales</taxon>
        <taxon>Clostridiaceae</taxon>
        <taxon>Clostridium</taxon>
    </lineage>
</organism>